<keyword evidence="3 6" id="KW-0238">DNA-binding</keyword>
<comment type="similarity">
    <text evidence="1">Belongs to the LysR transcriptional regulatory family.</text>
</comment>
<evidence type="ECO:0000313" key="6">
    <source>
        <dbReference type="EMBL" id="MDR6412711.1"/>
    </source>
</evidence>
<proteinExistence type="inferred from homology"/>
<keyword evidence="2" id="KW-0805">Transcription regulation</keyword>
<dbReference type="Pfam" id="PF03466">
    <property type="entry name" value="LysR_substrate"/>
    <property type="match status" value="1"/>
</dbReference>
<sequence length="328" mass="35499">MFHANVALNANLAIGETTAQFSSGAISFAEGSLMSVENLSGLSAFVRAVEAGSFTGAARLLGTTPSAVSRSVGRLERRLGIRLFRRSTRATVLTIEGRTYYERIAPLIRGIEEAGNALTTPLAAVGKLRISVPGALARILLDPLTRHLMAHHPGLLFDVNVSDHHVDVIREGFDLVIRAGEVIDSALHARKLGHLPLALVASPDYLNRHGVPESISDLRTHRHVRYRLAGRVVPVTFADGVSVQPEGAFDTDSGEAMRLATLNGLGIAQVLKAMVQEDVDAGRLCRVLPELALRPVPLHVLHGFGRNMPPRTKIFIDFAEKQFAQLMK</sequence>
<dbReference type="InterPro" id="IPR058163">
    <property type="entry name" value="LysR-type_TF_proteobact-type"/>
</dbReference>
<evidence type="ECO:0000256" key="3">
    <source>
        <dbReference type="ARBA" id="ARBA00023125"/>
    </source>
</evidence>
<dbReference type="Proteomes" id="UP001264340">
    <property type="component" value="Unassembled WGS sequence"/>
</dbReference>
<reference evidence="6 7" key="1">
    <citation type="submission" date="2023-07" db="EMBL/GenBank/DDBJ databases">
        <title>Sorghum-associated microbial communities from plants grown in Nebraska, USA.</title>
        <authorList>
            <person name="Schachtman D."/>
        </authorList>
    </citation>
    <scope>NUCLEOTIDE SEQUENCE [LARGE SCALE GENOMIC DNA]</scope>
    <source>
        <strain evidence="6 7">DS1316</strain>
    </source>
</reference>
<dbReference type="CDD" id="cd08422">
    <property type="entry name" value="PBP2_CrgA_like"/>
    <property type="match status" value="1"/>
</dbReference>
<dbReference type="InterPro" id="IPR036388">
    <property type="entry name" value="WH-like_DNA-bd_sf"/>
</dbReference>
<dbReference type="PRINTS" id="PR00039">
    <property type="entry name" value="HTHLYSR"/>
</dbReference>
<evidence type="ECO:0000256" key="2">
    <source>
        <dbReference type="ARBA" id="ARBA00023015"/>
    </source>
</evidence>
<dbReference type="SUPFAM" id="SSF46785">
    <property type="entry name" value="Winged helix' DNA-binding domain"/>
    <property type="match status" value="1"/>
</dbReference>
<dbReference type="InterPro" id="IPR005119">
    <property type="entry name" value="LysR_subst-bd"/>
</dbReference>
<gene>
    <name evidence="6" type="ORF">J2804_006147</name>
</gene>
<dbReference type="SUPFAM" id="SSF53850">
    <property type="entry name" value="Periplasmic binding protein-like II"/>
    <property type="match status" value="1"/>
</dbReference>
<dbReference type="PANTHER" id="PTHR30537">
    <property type="entry name" value="HTH-TYPE TRANSCRIPTIONAL REGULATOR"/>
    <property type="match status" value="1"/>
</dbReference>
<comment type="caution">
    <text evidence="6">The sequence shown here is derived from an EMBL/GenBank/DDBJ whole genome shotgun (WGS) entry which is preliminary data.</text>
</comment>
<name>A0ABU1M119_9BURK</name>
<dbReference type="InterPro" id="IPR036390">
    <property type="entry name" value="WH_DNA-bd_sf"/>
</dbReference>
<dbReference type="Gene3D" id="1.10.10.10">
    <property type="entry name" value="Winged helix-like DNA-binding domain superfamily/Winged helix DNA-binding domain"/>
    <property type="match status" value="1"/>
</dbReference>
<evidence type="ECO:0000256" key="4">
    <source>
        <dbReference type="ARBA" id="ARBA00023163"/>
    </source>
</evidence>
<organism evidence="6 7">
    <name type="scientific">Paraburkholderia terricola</name>
    <dbReference type="NCBI Taxonomy" id="169427"/>
    <lineage>
        <taxon>Bacteria</taxon>
        <taxon>Pseudomonadati</taxon>
        <taxon>Pseudomonadota</taxon>
        <taxon>Betaproteobacteria</taxon>
        <taxon>Burkholderiales</taxon>
        <taxon>Burkholderiaceae</taxon>
        <taxon>Paraburkholderia</taxon>
    </lineage>
</organism>
<dbReference type="RefSeq" id="WP_310126936.1">
    <property type="nucleotide sequence ID" value="NZ_JAVDQV010000034.1"/>
</dbReference>
<dbReference type="InterPro" id="IPR000847">
    <property type="entry name" value="LysR_HTH_N"/>
</dbReference>
<keyword evidence="7" id="KW-1185">Reference proteome</keyword>
<dbReference type="Pfam" id="PF00126">
    <property type="entry name" value="HTH_1"/>
    <property type="match status" value="1"/>
</dbReference>
<keyword evidence="4" id="KW-0804">Transcription</keyword>
<feature type="domain" description="HTH lysR-type" evidence="5">
    <location>
        <begin position="37"/>
        <end position="94"/>
    </location>
</feature>
<evidence type="ECO:0000256" key="1">
    <source>
        <dbReference type="ARBA" id="ARBA00009437"/>
    </source>
</evidence>
<dbReference type="PROSITE" id="PS50931">
    <property type="entry name" value="HTH_LYSR"/>
    <property type="match status" value="1"/>
</dbReference>
<dbReference type="PANTHER" id="PTHR30537:SF5">
    <property type="entry name" value="HTH-TYPE TRANSCRIPTIONAL ACTIVATOR TTDR-RELATED"/>
    <property type="match status" value="1"/>
</dbReference>
<evidence type="ECO:0000259" key="5">
    <source>
        <dbReference type="PROSITE" id="PS50931"/>
    </source>
</evidence>
<dbReference type="GO" id="GO:0003677">
    <property type="term" value="F:DNA binding"/>
    <property type="evidence" value="ECO:0007669"/>
    <property type="project" value="UniProtKB-KW"/>
</dbReference>
<dbReference type="Gene3D" id="3.40.190.290">
    <property type="match status" value="1"/>
</dbReference>
<dbReference type="EMBL" id="JAVDRP010000023">
    <property type="protein sequence ID" value="MDR6412711.1"/>
    <property type="molecule type" value="Genomic_DNA"/>
</dbReference>
<accession>A0ABU1M119</accession>
<protein>
    <submittedName>
        <fullName evidence="6">DNA-binding transcriptional LysR family regulator</fullName>
    </submittedName>
</protein>
<evidence type="ECO:0000313" key="7">
    <source>
        <dbReference type="Proteomes" id="UP001264340"/>
    </source>
</evidence>